<protein>
    <recommendedName>
        <fullName evidence="2">Tc1-like transposase DDE domain-containing protein</fullName>
    </recommendedName>
</protein>
<proteinExistence type="predicted"/>
<dbReference type="Proteomes" id="UP000319852">
    <property type="component" value="Chromosome"/>
</dbReference>
<keyword evidence="4" id="KW-1185">Reference proteome</keyword>
<dbReference type="PANTHER" id="PTHR46564:SF1">
    <property type="entry name" value="TRANSPOSASE"/>
    <property type="match status" value="1"/>
</dbReference>
<evidence type="ECO:0000259" key="2">
    <source>
        <dbReference type="Pfam" id="PF13358"/>
    </source>
</evidence>
<dbReference type="GO" id="GO:0003676">
    <property type="term" value="F:nucleic acid binding"/>
    <property type="evidence" value="ECO:0007669"/>
    <property type="project" value="InterPro"/>
</dbReference>
<dbReference type="RefSeq" id="WP_218932085.1">
    <property type="nucleotide sequence ID" value="NZ_CP036263.1"/>
</dbReference>
<evidence type="ECO:0000313" key="4">
    <source>
        <dbReference type="Proteomes" id="UP000319852"/>
    </source>
</evidence>
<feature type="compositionally biased region" description="Polar residues" evidence="1">
    <location>
        <begin position="8"/>
        <end position="18"/>
    </location>
</feature>
<feature type="domain" description="Tc1-like transposase DDE" evidence="2">
    <location>
        <begin position="99"/>
        <end position="231"/>
    </location>
</feature>
<dbReference type="InterPro" id="IPR038717">
    <property type="entry name" value="Tc1-like_DDE_dom"/>
</dbReference>
<feature type="compositionally biased region" description="Basic and acidic residues" evidence="1">
    <location>
        <begin position="36"/>
        <end position="51"/>
    </location>
</feature>
<evidence type="ECO:0000256" key="1">
    <source>
        <dbReference type="SAM" id="MobiDB-lite"/>
    </source>
</evidence>
<dbReference type="AlphaFoldDB" id="A0A517N0N4"/>
<gene>
    <name evidence="3" type="ORF">HG15A2_39270</name>
</gene>
<dbReference type="Pfam" id="PF13358">
    <property type="entry name" value="DDE_3"/>
    <property type="match status" value="1"/>
</dbReference>
<sequence length="268" mass="29253">MKAGAANFSLTKTTSTSTRQEDYDYSSSNGATTRRGTFDKEDQNTRETIDQVHFSDVDENGAGLTIQKKSSRAAEQDRSDVVVARQDWHATQETVDAERLVFLDETCLKTDLTRIRGWAEGGDRLLEAIPSGKWKTNTLVQAVALDGTRAAMVLDGPMNGICFTGFCQWLLAPALHAGDLVVMDNLSSHKSALAVAAIEAVGAEVVYLPPYSPDLNPIENVFSKVKQLIRGLRPRSLKKIVEAVQQVLPQITLDNLEATFGHCGNTVT</sequence>
<dbReference type="NCBIfam" id="NF033545">
    <property type="entry name" value="transpos_IS630"/>
    <property type="match status" value="1"/>
</dbReference>
<organism evidence="3 4">
    <name type="scientific">Adhaeretor mobilis</name>
    <dbReference type="NCBI Taxonomy" id="1930276"/>
    <lineage>
        <taxon>Bacteria</taxon>
        <taxon>Pseudomonadati</taxon>
        <taxon>Planctomycetota</taxon>
        <taxon>Planctomycetia</taxon>
        <taxon>Pirellulales</taxon>
        <taxon>Lacipirellulaceae</taxon>
        <taxon>Adhaeretor</taxon>
    </lineage>
</organism>
<feature type="region of interest" description="Disordered" evidence="1">
    <location>
        <begin position="1"/>
        <end position="51"/>
    </location>
</feature>
<dbReference type="EMBL" id="CP036263">
    <property type="protein sequence ID" value="QDT00588.1"/>
    <property type="molecule type" value="Genomic_DNA"/>
</dbReference>
<feature type="compositionally biased region" description="Polar residues" evidence="1">
    <location>
        <begin position="25"/>
        <end position="35"/>
    </location>
</feature>
<dbReference type="Gene3D" id="3.30.420.10">
    <property type="entry name" value="Ribonuclease H-like superfamily/Ribonuclease H"/>
    <property type="match status" value="1"/>
</dbReference>
<dbReference type="InterPro" id="IPR047655">
    <property type="entry name" value="Transpos_IS630-like"/>
</dbReference>
<reference evidence="3 4" key="1">
    <citation type="submission" date="2019-02" db="EMBL/GenBank/DDBJ databases">
        <title>Deep-cultivation of Planctomycetes and their phenomic and genomic characterization uncovers novel biology.</title>
        <authorList>
            <person name="Wiegand S."/>
            <person name="Jogler M."/>
            <person name="Boedeker C."/>
            <person name="Pinto D."/>
            <person name="Vollmers J."/>
            <person name="Rivas-Marin E."/>
            <person name="Kohn T."/>
            <person name="Peeters S.H."/>
            <person name="Heuer A."/>
            <person name="Rast P."/>
            <person name="Oberbeckmann S."/>
            <person name="Bunk B."/>
            <person name="Jeske O."/>
            <person name="Meyerdierks A."/>
            <person name="Storesund J.E."/>
            <person name="Kallscheuer N."/>
            <person name="Luecker S."/>
            <person name="Lage O.M."/>
            <person name="Pohl T."/>
            <person name="Merkel B.J."/>
            <person name="Hornburger P."/>
            <person name="Mueller R.-W."/>
            <person name="Bruemmer F."/>
            <person name="Labrenz M."/>
            <person name="Spormann A.M."/>
            <person name="Op den Camp H."/>
            <person name="Overmann J."/>
            <person name="Amann R."/>
            <person name="Jetten M.S.M."/>
            <person name="Mascher T."/>
            <person name="Medema M.H."/>
            <person name="Devos D.P."/>
            <person name="Kaster A.-K."/>
            <person name="Ovreas L."/>
            <person name="Rohde M."/>
            <person name="Galperin M.Y."/>
            <person name="Jogler C."/>
        </authorList>
    </citation>
    <scope>NUCLEOTIDE SEQUENCE [LARGE SCALE GENOMIC DNA]</scope>
    <source>
        <strain evidence="3 4">HG15A2</strain>
    </source>
</reference>
<dbReference type="InterPro" id="IPR036397">
    <property type="entry name" value="RNaseH_sf"/>
</dbReference>
<dbReference type="KEGG" id="amob:HG15A2_39270"/>
<evidence type="ECO:0000313" key="3">
    <source>
        <dbReference type="EMBL" id="QDT00588.1"/>
    </source>
</evidence>
<dbReference type="PANTHER" id="PTHR46564">
    <property type="entry name" value="TRANSPOSASE"/>
    <property type="match status" value="1"/>
</dbReference>
<name>A0A517N0N4_9BACT</name>
<accession>A0A517N0N4</accession>